<reference evidence="1 2" key="1">
    <citation type="journal article" date="2011" name="J. Bacteriol.">
        <title>Complete genome sequences of two hemotropic Mycoplasmas, Mycoplasma haemofelis strain Ohio2 and Mycoplasma suis strain Illinois.</title>
        <authorList>
            <person name="Messick J.B."/>
            <person name="Santos A.P."/>
            <person name="Guimaraes A.M."/>
        </authorList>
    </citation>
    <scope>NUCLEOTIDE SEQUENCE [LARGE SCALE GENOMIC DNA]</scope>
    <source>
        <strain evidence="1 2">Ohio2</strain>
    </source>
</reference>
<protein>
    <submittedName>
        <fullName evidence="1">Uncharacterized protein</fullName>
    </submittedName>
</protein>
<dbReference type="STRING" id="859194.MHF_1315"/>
<dbReference type="HOGENOM" id="CLU_098620_0_0_14"/>
<proteinExistence type="predicted"/>
<dbReference type="KEGG" id="mhf:MHF_1315"/>
<dbReference type="EMBL" id="CP002808">
    <property type="protein sequence ID" value="AEG73551.1"/>
    <property type="molecule type" value="Genomic_DNA"/>
</dbReference>
<dbReference type="BioCyc" id="MHAE859194:G1GR7-1310-MONOMER"/>
<sequence>MDNSLALKSLLGLGGVSAATGAAIGIPKLLGDKEELVSTLLKNKNPEKRLISSKEVSDAAWKKAWEIYRKDNKNASKGADTFQLSDWTGSISTNITDSDNATQSFLNACSSHSSKKTLFDSQLYKDVLKYCTRDTLISDLVSDLGKTALSKSSKNADSAEWKGAWERYRAINKNLQEDIWKLSEFASKKDQDGQAALEDLRTKCETHLNSKEISNKVFLGQVVDWCTVEGK</sequence>
<evidence type="ECO:0000313" key="2">
    <source>
        <dbReference type="Proteomes" id="UP000007952"/>
    </source>
</evidence>
<accession>F6FG53</accession>
<gene>
    <name evidence="1" type="ordered locus">MHF_1315</name>
</gene>
<dbReference type="AlphaFoldDB" id="F6FG53"/>
<dbReference type="Proteomes" id="UP000007952">
    <property type="component" value="Chromosome"/>
</dbReference>
<reference key="2">
    <citation type="submission" date="2011-05" db="EMBL/GenBank/DDBJ databases">
        <title>The Genome of Mycoplasma haemofelis Strain Ohio2, a pathogenic hemoplasma of the cat.</title>
        <authorList>
            <person name="Santos A.P."/>
            <person name="Guimaraes A.M.S."/>
            <person name="SanMiguel P.J."/>
            <person name="Martin S.W."/>
            <person name="Messick J.B."/>
        </authorList>
    </citation>
    <scope>NUCLEOTIDE SEQUENCE</scope>
    <source>
        <strain>Ohio2</strain>
    </source>
</reference>
<evidence type="ECO:0000313" key="1">
    <source>
        <dbReference type="EMBL" id="AEG73551.1"/>
    </source>
</evidence>
<name>F6FG53_MYCHI</name>
<organism evidence="1 2">
    <name type="scientific">Mycoplasma haemofelis (strain Ohio2)</name>
    <dbReference type="NCBI Taxonomy" id="859194"/>
    <lineage>
        <taxon>Bacteria</taxon>
        <taxon>Bacillati</taxon>
        <taxon>Mycoplasmatota</taxon>
        <taxon>Mollicutes</taxon>
        <taxon>Mycoplasmataceae</taxon>
        <taxon>Mycoplasma</taxon>
    </lineage>
</organism>